<feature type="region of interest" description="Phosphopantothenate--cysteine ligase" evidence="3">
    <location>
        <begin position="198"/>
        <end position="411"/>
    </location>
</feature>
<dbReference type="InterPro" id="IPR005252">
    <property type="entry name" value="CoaBC"/>
</dbReference>
<comment type="function">
    <text evidence="3">Catalyzes two sequential steps in the biosynthesis of coenzyme A. In the first step cysteine is conjugated to 4'-phosphopantothenate to form 4-phosphopantothenoylcysteine. In the second step the latter compound is decarboxylated to form 4'-phosphopantotheine.</text>
</comment>
<comment type="similarity">
    <text evidence="3 4">In the N-terminal section; belongs to the HFCD (homo-oligomeric flavin containing Cys decarboxylase) superfamily.</text>
</comment>
<feature type="domain" description="Flavoprotein" evidence="5">
    <location>
        <begin position="7"/>
        <end position="178"/>
    </location>
</feature>
<dbReference type="Pfam" id="PF04127">
    <property type="entry name" value="DFP"/>
    <property type="match status" value="1"/>
</dbReference>
<dbReference type="SUPFAM" id="SSF52507">
    <property type="entry name" value="Homo-oligomeric flavin-containing Cys decarboxylases, HFCD"/>
    <property type="match status" value="1"/>
</dbReference>
<dbReference type="GO" id="GO:0004633">
    <property type="term" value="F:phosphopantothenoylcysteine decarboxylase activity"/>
    <property type="evidence" value="ECO:0007669"/>
    <property type="project" value="UniProtKB-UniRule"/>
</dbReference>
<comment type="cofactor">
    <cofactor evidence="3">
        <name>FMN</name>
        <dbReference type="ChEBI" id="CHEBI:58210"/>
    </cofactor>
    <text evidence="3">Binds 1 FMN per subunit.</text>
</comment>
<keyword evidence="3 4" id="KW-0285">Flavoprotein</keyword>
<dbReference type="GO" id="GO:0015941">
    <property type="term" value="P:pantothenate catabolic process"/>
    <property type="evidence" value="ECO:0007669"/>
    <property type="project" value="InterPro"/>
</dbReference>
<dbReference type="NCBIfam" id="TIGR00521">
    <property type="entry name" value="coaBC_dfp"/>
    <property type="match status" value="1"/>
</dbReference>
<keyword evidence="3" id="KW-0479">Metal-binding</keyword>
<dbReference type="EMBL" id="QGKL01000042">
    <property type="protein sequence ID" value="PWQ93772.1"/>
    <property type="molecule type" value="Genomic_DNA"/>
</dbReference>
<feature type="binding site" evidence="3">
    <location>
        <position position="296"/>
    </location>
    <ligand>
        <name>CTP</name>
        <dbReference type="ChEBI" id="CHEBI:37563"/>
    </ligand>
</feature>
<keyword evidence="2 3" id="KW-0456">Lyase</keyword>
<feature type="binding site" evidence="3">
    <location>
        <position position="348"/>
    </location>
    <ligand>
        <name>CTP</name>
        <dbReference type="ChEBI" id="CHEBI:37563"/>
    </ligand>
</feature>
<comment type="similarity">
    <text evidence="3 4">In the C-terminal section; belongs to the PPC synthetase family.</text>
</comment>
<dbReference type="RefSeq" id="WP_109825918.1">
    <property type="nucleotide sequence ID" value="NZ_QGKL01000042.1"/>
</dbReference>
<comment type="catalytic activity">
    <reaction evidence="3 4">
        <text>(R)-4'-phosphopantothenate + L-cysteine + CTP = N-[(R)-4-phosphopantothenoyl]-L-cysteine + CMP + diphosphate + H(+)</text>
        <dbReference type="Rhea" id="RHEA:19397"/>
        <dbReference type="ChEBI" id="CHEBI:10986"/>
        <dbReference type="ChEBI" id="CHEBI:15378"/>
        <dbReference type="ChEBI" id="CHEBI:33019"/>
        <dbReference type="ChEBI" id="CHEBI:35235"/>
        <dbReference type="ChEBI" id="CHEBI:37563"/>
        <dbReference type="ChEBI" id="CHEBI:59458"/>
        <dbReference type="ChEBI" id="CHEBI:60377"/>
        <dbReference type="EC" id="6.3.2.5"/>
    </reaction>
</comment>
<dbReference type="AlphaFoldDB" id="A0A317CCG1"/>
<evidence type="ECO:0000256" key="2">
    <source>
        <dbReference type="ARBA" id="ARBA00023239"/>
    </source>
</evidence>
<name>A0A317CCG1_9GAMM</name>
<reference evidence="7 8" key="1">
    <citation type="submission" date="2018-05" db="EMBL/GenBank/DDBJ databases">
        <title>Leucothrix arctica sp. nov., isolated from Arctic seawater.</title>
        <authorList>
            <person name="Choi A."/>
            <person name="Baek K."/>
        </authorList>
    </citation>
    <scope>NUCLEOTIDE SEQUENCE [LARGE SCALE GENOMIC DNA]</scope>
    <source>
        <strain evidence="7 8">IMCC9719</strain>
    </source>
</reference>
<sequence>MNILTNKNILVGISGGIAAYKTAELVRLFKKAEANVRVCMTAGACEFITPLTMQALSGNIVHTGLLDPEAEAGMGHIELARWADVIVIAPATANTMAKLVVGMADNLLTTVVLASKADLLIAPAMNQQMWAHPATQENVSKLASRHSLLGPAAGEQACGDVGYGRMLEPQAIFEAVTTHFTSNSENKQLDQKLAGHQVLITAGPTREPLDPVRYLTNRSSGKMGYAIAEAAQKMGADVVLVSGPTNLDCPDQISCIRVETAEEMLKAVSAEASKSTIFISAAAVADYRLKEVATKKMKKQGSSLHLELEQNPDILATTSKANPDLFTVGFAAETNDVIEYAMGKLKRKQLNMIVANQVGGGKGFDKDSNQVDILTDGGDHISLPETSKQQLAFDILDVVCQFYSKDQSNKS</sequence>
<feature type="binding site" evidence="3">
    <location>
        <position position="330"/>
    </location>
    <ligand>
        <name>CTP</name>
        <dbReference type="ChEBI" id="CHEBI:37563"/>
    </ligand>
</feature>
<keyword evidence="8" id="KW-1185">Reference proteome</keyword>
<dbReference type="Gene3D" id="3.40.50.10300">
    <property type="entry name" value="CoaB-like"/>
    <property type="match status" value="1"/>
</dbReference>
<dbReference type="Gene3D" id="3.40.50.1950">
    <property type="entry name" value="Flavin prenyltransferase-like"/>
    <property type="match status" value="1"/>
</dbReference>
<dbReference type="EC" id="4.1.1.36" evidence="3"/>
<dbReference type="InterPro" id="IPR003382">
    <property type="entry name" value="Flavoprotein"/>
</dbReference>
<keyword evidence="1 3" id="KW-0210">Decarboxylase</keyword>
<dbReference type="GO" id="GO:0010181">
    <property type="term" value="F:FMN binding"/>
    <property type="evidence" value="ECO:0007669"/>
    <property type="project" value="UniProtKB-UniRule"/>
</dbReference>
<dbReference type="EC" id="6.3.2.5" evidence="3"/>
<feature type="binding site" evidence="3">
    <location>
        <position position="286"/>
    </location>
    <ligand>
        <name>CTP</name>
        <dbReference type="ChEBI" id="CHEBI:37563"/>
    </ligand>
</feature>
<dbReference type="GO" id="GO:0015937">
    <property type="term" value="P:coenzyme A biosynthetic process"/>
    <property type="evidence" value="ECO:0007669"/>
    <property type="project" value="UniProtKB-UniRule"/>
</dbReference>
<dbReference type="UniPathway" id="UPA00241">
    <property type="reaction ID" value="UER00353"/>
</dbReference>
<dbReference type="GO" id="GO:0046872">
    <property type="term" value="F:metal ion binding"/>
    <property type="evidence" value="ECO:0007669"/>
    <property type="project" value="UniProtKB-KW"/>
</dbReference>
<comment type="pathway">
    <text evidence="3 4">Cofactor biosynthesis; coenzyme A biosynthesis; CoA from (R)-pantothenate: step 2/5.</text>
</comment>
<comment type="caution">
    <text evidence="3">Lacks conserved residue(s) required for the propagation of feature annotation.</text>
</comment>
<feature type="active site" description="Proton donor" evidence="3">
    <location>
        <position position="158"/>
    </location>
</feature>
<evidence type="ECO:0000256" key="4">
    <source>
        <dbReference type="RuleBase" id="RU364078"/>
    </source>
</evidence>
<dbReference type="PANTHER" id="PTHR14359">
    <property type="entry name" value="HOMO-OLIGOMERIC FLAVIN CONTAINING CYS DECARBOXYLASE FAMILY"/>
    <property type="match status" value="1"/>
</dbReference>
<dbReference type="Proteomes" id="UP000245506">
    <property type="component" value="Unassembled WGS sequence"/>
</dbReference>
<evidence type="ECO:0000256" key="3">
    <source>
        <dbReference type="HAMAP-Rule" id="MF_02225"/>
    </source>
</evidence>
<dbReference type="InterPro" id="IPR035929">
    <property type="entry name" value="CoaB-like_sf"/>
</dbReference>
<dbReference type="GO" id="GO:0004632">
    <property type="term" value="F:phosphopantothenate--cysteine ligase activity"/>
    <property type="evidence" value="ECO:0007669"/>
    <property type="project" value="UniProtKB-UniRule"/>
</dbReference>
<dbReference type="InterPro" id="IPR007085">
    <property type="entry name" value="DNA/pantothenate-metab_flavo_C"/>
</dbReference>
<keyword evidence="3" id="KW-0511">Multifunctional enzyme</keyword>
<comment type="caution">
    <text evidence="7">The sequence shown here is derived from an EMBL/GenBank/DDBJ whole genome shotgun (WGS) entry which is preliminary data.</text>
</comment>
<comment type="function">
    <text evidence="4">Catalyzes two steps in the biosynthesis of coenzyme A. In the first step cysteine is conjugated to 4'-phosphopantothenate to form 4-phosphopantothenoylcysteine, in the latter compound is decarboxylated to form 4'-phosphopantotheine.</text>
</comment>
<accession>A0A317CCG1</accession>
<evidence type="ECO:0000259" key="6">
    <source>
        <dbReference type="Pfam" id="PF04127"/>
    </source>
</evidence>
<comment type="cofactor">
    <cofactor evidence="3">
        <name>Mg(2+)</name>
        <dbReference type="ChEBI" id="CHEBI:18420"/>
    </cofactor>
</comment>
<keyword evidence="3" id="KW-0460">Magnesium</keyword>
<evidence type="ECO:0000256" key="1">
    <source>
        <dbReference type="ARBA" id="ARBA00022793"/>
    </source>
</evidence>
<proteinExistence type="inferred from homology"/>
<dbReference type="GO" id="GO:0071513">
    <property type="term" value="C:phosphopantothenoylcysteine decarboxylase complex"/>
    <property type="evidence" value="ECO:0007669"/>
    <property type="project" value="TreeGrafter"/>
</dbReference>
<feature type="binding site" evidence="3">
    <location>
        <begin position="312"/>
        <end position="315"/>
    </location>
    <ligand>
        <name>CTP</name>
        <dbReference type="ChEBI" id="CHEBI:37563"/>
    </ligand>
</feature>
<evidence type="ECO:0000259" key="5">
    <source>
        <dbReference type="Pfam" id="PF02441"/>
    </source>
</evidence>
<dbReference type="HAMAP" id="MF_02225">
    <property type="entry name" value="CoaBC"/>
    <property type="match status" value="1"/>
</dbReference>
<comment type="catalytic activity">
    <reaction evidence="3 4">
        <text>N-[(R)-4-phosphopantothenoyl]-L-cysteine + H(+) = (R)-4'-phosphopantetheine + CO2</text>
        <dbReference type="Rhea" id="RHEA:16793"/>
        <dbReference type="ChEBI" id="CHEBI:15378"/>
        <dbReference type="ChEBI" id="CHEBI:16526"/>
        <dbReference type="ChEBI" id="CHEBI:59458"/>
        <dbReference type="ChEBI" id="CHEBI:61723"/>
        <dbReference type="EC" id="4.1.1.36"/>
    </reaction>
</comment>
<protein>
    <recommendedName>
        <fullName evidence="3">Coenzyme A biosynthesis bifunctional protein CoaBC</fullName>
    </recommendedName>
    <alternativeName>
        <fullName evidence="3">DNA/pantothenate metabolism flavoprotein</fullName>
    </alternativeName>
    <alternativeName>
        <fullName evidence="3">Phosphopantothenoylcysteine synthetase/decarboxylase</fullName>
        <shortName evidence="3">PPCS-PPCDC</shortName>
    </alternativeName>
    <domain>
        <recommendedName>
            <fullName evidence="3">Phosphopantothenoylcysteine decarboxylase</fullName>
            <shortName evidence="3">PPC decarboxylase</shortName>
            <shortName evidence="3">PPC-DC</shortName>
            <ecNumber evidence="3">4.1.1.36</ecNumber>
        </recommendedName>
        <alternativeName>
            <fullName evidence="3">CoaC</fullName>
        </alternativeName>
    </domain>
    <domain>
        <recommendedName>
            <fullName evidence="3">Phosphopantothenate--cysteine ligase</fullName>
            <ecNumber evidence="3">6.3.2.5</ecNumber>
        </recommendedName>
        <alternativeName>
            <fullName evidence="3">CoaB</fullName>
        </alternativeName>
        <alternativeName>
            <fullName evidence="3">Phosphopantothenoylcysteine synthetase</fullName>
            <shortName evidence="3">PPC synthetase</shortName>
            <shortName evidence="3">PPC-S</shortName>
        </alternativeName>
    </domain>
</protein>
<feature type="domain" description="DNA/pantothenate metabolism flavoprotein C-terminal" evidence="6">
    <location>
        <begin position="193"/>
        <end position="401"/>
    </location>
</feature>
<evidence type="ECO:0000313" key="8">
    <source>
        <dbReference type="Proteomes" id="UP000245506"/>
    </source>
</evidence>
<dbReference type="SUPFAM" id="SSF102645">
    <property type="entry name" value="CoaB-like"/>
    <property type="match status" value="1"/>
</dbReference>
<gene>
    <name evidence="3 7" type="primary">coaBC</name>
    <name evidence="7" type="ORF">DKT75_19370</name>
</gene>
<dbReference type="InterPro" id="IPR036551">
    <property type="entry name" value="Flavin_trans-like"/>
</dbReference>
<organism evidence="7 8">
    <name type="scientific">Leucothrix arctica</name>
    <dbReference type="NCBI Taxonomy" id="1481894"/>
    <lineage>
        <taxon>Bacteria</taxon>
        <taxon>Pseudomonadati</taxon>
        <taxon>Pseudomonadota</taxon>
        <taxon>Gammaproteobacteria</taxon>
        <taxon>Thiotrichales</taxon>
        <taxon>Thiotrichaceae</taxon>
        <taxon>Leucothrix</taxon>
    </lineage>
</organism>
<dbReference type="OrthoDB" id="9802554at2"/>
<keyword evidence="3 4" id="KW-0436">Ligase</keyword>
<feature type="region of interest" description="Phosphopantothenoylcysteine decarboxylase" evidence="3">
    <location>
        <begin position="1"/>
        <end position="197"/>
    </location>
</feature>
<dbReference type="PANTHER" id="PTHR14359:SF6">
    <property type="entry name" value="PHOSPHOPANTOTHENOYLCYSTEINE DECARBOXYLASE"/>
    <property type="match status" value="1"/>
</dbReference>
<evidence type="ECO:0000313" key="7">
    <source>
        <dbReference type="EMBL" id="PWQ93772.1"/>
    </source>
</evidence>
<keyword evidence="3 4" id="KW-0288">FMN</keyword>
<dbReference type="Pfam" id="PF02441">
    <property type="entry name" value="Flavoprotein"/>
    <property type="match status" value="1"/>
</dbReference>
<feature type="binding site" evidence="3">
    <location>
        <position position="344"/>
    </location>
    <ligand>
        <name>CTP</name>
        <dbReference type="ChEBI" id="CHEBI:37563"/>
    </ligand>
</feature>
<comment type="pathway">
    <text evidence="3 4">Cofactor biosynthesis; coenzyme A biosynthesis; CoA from (R)-pantothenate: step 3/5.</text>
</comment>